<dbReference type="Proteomes" id="UP000325081">
    <property type="component" value="Unassembled WGS sequence"/>
</dbReference>
<organism evidence="2 3">
    <name type="scientific">Striga asiatica</name>
    <name type="common">Asiatic witchweed</name>
    <name type="synonym">Buchnera asiatica</name>
    <dbReference type="NCBI Taxonomy" id="4170"/>
    <lineage>
        <taxon>Eukaryota</taxon>
        <taxon>Viridiplantae</taxon>
        <taxon>Streptophyta</taxon>
        <taxon>Embryophyta</taxon>
        <taxon>Tracheophyta</taxon>
        <taxon>Spermatophyta</taxon>
        <taxon>Magnoliopsida</taxon>
        <taxon>eudicotyledons</taxon>
        <taxon>Gunneridae</taxon>
        <taxon>Pentapetalae</taxon>
        <taxon>asterids</taxon>
        <taxon>lamiids</taxon>
        <taxon>Lamiales</taxon>
        <taxon>Orobanchaceae</taxon>
        <taxon>Buchnereae</taxon>
        <taxon>Striga</taxon>
    </lineage>
</organism>
<accession>A0A5A7P314</accession>
<proteinExistence type="predicted"/>
<feature type="non-terminal residue" evidence="2">
    <location>
        <position position="1"/>
    </location>
</feature>
<evidence type="ECO:0000313" key="3">
    <source>
        <dbReference type="Proteomes" id="UP000325081"/>
    </source>
</evidence>
<protein>
    <submittedName>
        <fullName evidence="2">Uncharacterized protein</fullName>
    </submittedName>
</protein>
<keyword evidence="3" id="KW-1185">Reference proteome</keyword>
<gene>
    <name evidence="2" type="ORF">STAS_02914</name>
</gene>
<dbReference type="EMBL" id="BKCP01001558">
    <property type="protein sequence ID" value="GER27216.1"/>
    <property type="molecule type" value="Genomic_DNA"/>
</dbReference>
<evidence type="ECO:0000256" key="1">
    <source>
        <dbReference type="SAM" id="MobiDB-lite"/>
    </source>
</evidence>
<feature type="region of interest" description="Disordered" evidence="1">
    <location>
        <begin position="1"/>
        <end position="66"/>
    </location>
</feature>
<feature type="compositionally biased region" description="Polar residues" evidence="1">
    <location>
        <begin position="23"/>
        <end position="43"/>
    </location>
</feature>
<sequence>CAASPVEITTGQWDSPRTIIASGKSSTGLHTRAPQGSSTSQPSEPIFSESRVAARGPGEGEREPEAVRVRAGKLEGPFGGGVPEAECVLGLVLHEEEAVSAVGEGEGASGRGVGPVGLDVVVVVEDFGVGHVAVFEVVGLDEGVPFLGDELEAGRVLEGHSAQDFDCDAWWEELG</sequence>
<name>A0A5A7P314_STRAF</name>
<dbReference type="AlphaFoldDB" id="A0A5A7P314"/>
<evidence type="ECO:0000313" key="2">
    <source>
        <dbReference type="EMBL" id="GER27216.1"/>
    </source>
</evidence>
<comment type="caution">
    <text evidence="2">The sequence shown here is derived from an EMBL/GenBank/DDBJ whole genome shotgun (WGS) entry which is preliminary data.</text>
</comment>
<reference evidence="3" key="1">
    <citation type="journal article" date="2019" name="Curr. Biol.">
        <title>Genome Sequence of Striga asiatica Provides Insight into the Evolution of Plant Parasitism.</title>
        <authorList>
            <person name="Yoshida S."/>
            <person name="Kim S."/>
            <person name="Wafula E.K."/>
            <person name="Tanskanen J."/>
            <person name="Kim Y.M."/>
            <person name="Honaas L."/>
            <person name="Yang Z."/>
            <person name="Spallek T."/>
            <person name="Conn C.E."/>
            <person name="Ichihashi Y."/>
            <person name="Cheong K."/>
            <person name="Cui S."/>
            <person name="Der J.P."/>
            <person name="Gundlach H."/>
            <person name="Jiao Y."/>
            <person name="Hori C."/>
            <person name="Ishida J.K."/>
            <person name="Kasahara H."/>
            <person name="Kiba T."/>
            <person name="Kim M.S."/>
            <person name="Koo N."/>
            <person name="Laohavisit A."/>
            <person name="Lee Y.H."/>
            <person name="Lumba S."/>
            <person name="McCourt P."/>
            <person name="Mortimer J.C."/>
            <person name="Mutuku J.M."/>
            <person name="Nomura T."/>
            <person name="Sasaki-Sekimoto Y."/>
            <person name="Seto Y."/>
            <person name="Wang Y."/>
            <person name="Wakatake T."/>
            <person name="Sakakibara H."/>
            <person name="Demura T."/>
            <person name="Yamaguchi S."/>
            <person name="Yoneyama K."/>
            <person name="Manabe R.I."/>
            <person name="Nelson D.C."/>
            <person name="Schulman A.H."/>
            <person name="Timko M.P."/>
            <person name="dePamphilis C.W."/>
            <person name="Choi D."/>
            <person name="Shirasu K."/>
        </authorList>
    </citation>
    <scope>NUCLEOTIDE SEQUENCE [LARGE SCALE GENOMIC DNA]</scope>
    <source>
        <strain evidence="3">cv. UVA1</strain>
    </source>
</reference>